<dbReference type="RefSeq" id="WP_131310941.1">
    <property type="nucleotide sequence ID" value="NZ_SJFN01000031.1"/>
</dbReference>
<dbReference type="AlphaFoldDB" id="A0A4Q9VID2"/>
<accession>A0A4Q9VID2</accession>
<sequence>MADDEQMKTIEEALLALAGEKRFADIRPSDIAARAGIDLADLRRSFDGPFDILESFARRIDIGVLAGGDPELAGEPARERLRDVLMRRFDLLAPYRAGLAGLDRAARTDPLLACRLARISVGSQNWMLEAAGVSTVGLTGRLRAPALAVSLGCLLSTFLDDAEPGLPKTMAALDKALDRLERIDARVRWFEDLATRACDRARRPSAAARETAFDPSI</sequence>
<dbReference type="Proteomes" id="UP000292781">
    <property type="component" value="Unassembled WGS sequence"/>
</dbReference>
<gene>
    <name evidence="1" type="ORF">EYW49_17600</name>
</gene>
<keyword evidence="2" id="KW-1185">Reference proteome</keyword>
<dbReference type="OrthoDB" id="7828598at2"/>
<comment type="caution">
    <text evidence="1">The sequence shown here is derived from an EMBL/GenBank/DDBJ whole genome shotgun (WGS) entry which is preliminary data.</text>
</comment>
<organism evidence="1 2">
    <name type="scientific">Siculibacillus lacustris</name>
    <dbReference type="NCBI Taxonomy" id="1549641"/>
    <lineage>
        <taxon>Bacteria</taxon>
        <taxon>Pseudomonadati</taxon>
        <taxon>Pseudomonadota</taxon>
        <taxon>Alphaproteobacteria</taxon>
        <taxon>Hyphomicrobiales</taxon>
        <taxon>Ancalomicrobiaceae</taxon>
        <taxon>Siculibacillus</taxon>
    </lineage>
</organism>
<evidence type="ECO:0000313" key="2">
    <source>
        <dbReference type="Proteomes" id="UP000292781"/>
    </source>
</evidence>
<reference evidence="1 2" key="1">
    <citation type="submission" date="2019-02" db="EMBL/GenBank/DDBJ databases">
        <title>Siculibacillus lacustris gen. nov., sp. nov., a new rosette-forming bacterium isolated from a freshwater crater lake (Lake St. Ana, Romania).</title>
        <authorList>
            <person name="Felfoldi T."/>
            <person name="Marton Z."/>
            <person name="Szabo A."/>
            <person name="Mentes A."/>
            <person name="Boka K."/>
            <person name="Marialigeti K."/>
            <person name="Mathe I."/>
            <person name="Koncz M."/>
            <person name="Schumann P."/>
            <person name="Toth E."/>
        </authorList>
    </citation>
    <scope>NUCLEOTIDE SEQUENCE [LARGE SCALE GENOMIC DNA]</scope>
    <source>
        <strain evidence="1 2">SA-279</strain>
    </source>
</reference>
<protein>
    <submittedName>
        <fullName evidence="1">TetR/AcrR family transcriptional regulator</fullName>
    </submittedName>
</protein>
<evidence type="ECO:0000313" key="1">
    <source>
        <dbReference type="EMBL" id="TBW34736.1"/>
    </source>
</evidence>
<proteinExistence type="predicted"/>
<dbReference type="EMBL" id="SJFN01000031">
    <property type="protein sequence ID" value="TBW34736.1"/>
    <property type="molecule type" value="Genomic_DNA"/>
</dbReference>
<dbReference type="Gene3D" id="1.10.357.10">
    <property type="entry name" value="Tetracycline Repressor, domain 2"/>
    <property type="match status" value="1"/>
</dbReference>
<name>A0A4Q9VID2_9HYPH</name>